<reference evidence="1 2" key="1">
    <citation type="submission" date="2019-02" db="EMBL/GenBank/DDBJ databases">
        <title>Deep-cultivation of Planctomycetes and their phenomic and genomic characterization uncovers novel biology.</title>
        <authorList>
            <person name="Wiegand S."/>
            <person name="Jogler M."/>
            <person name="Boedeker C."/>
            <person name="Pinto D."/>
            <person name="Vollmers J."/>
            <person name="Rivas-Marin E."/>
            <person name="Kohn T."/>
            <person name="Peeters S.H."/>
            <person name="Heuer A."/>
            <person name="Rast P."/>
            <person name="Oberbeckmann S."/>
            <person name="Bunk B."/>
            <person name="Jeske O."/>
            <person name="Meyerdierks A."/>
            <person name="Storesund J.E."/>
            <person name="Kallscheuer N."/>
            <person name="Luecker S."/>
            <person name="Lage O.M."/>
            <person name="Pohl T."/>
            <person name="Merkel B.J."/>
            <person name="Hornburger P."/>
            <person name="Mueller R.-W."/>
            <person name="Bruemmer F."/>
            <person name="Labrenz M."/>
            <person name="Spormann A.M."/>
            <person name="Op den Camp H."/>
            <person name="Overmann J."/>
            <person name="Amann R."/>
            <person name="Jetten M.S.M."/>
            <person name="Mascher T."/>
            <person name="Medema M.H."/>
            <person name="Devos D.P."/>
            <person name="Kaster A.-K."/>
            <person name="Ovreas L."/>
            <person name="Rohde M."/>
            <person name="Galperin M.Y."/>
            <person name="Jogler C."/>
        </authorList>
    </citation>
    <scope>NUCLEOTIDE SEQUENCE [LARGE SCALE GENOMIC DNA]</scope>
    <source>
        <strain evidence="1 2">Pan189</strain>
    </source>
</reference>
<evidence type="ECO:0000313" key="1">
    <source>
        <dbReference type="EMBL" id="QDT36453.1"/>
    </source>
</evidence>
<dbReference type="Gene3D" id="2.60.40.2810">
    <property type="match status" value="1"/>
</dbReference>
<organism evidence="1 2">
    <name type="scientific">Stratiformator vulcanicus</name>
    <dbReference type="NCBI Taxonomy" id="2527980"/>
    <lineage>
        <taxon>Bacteria</taxon>
        <taxon>Pseudomonadati</taxon>
        <taxon>Planctomycetota</taxon>
        <taxon>Planctomycetia</taxon>
        <taxon>Planctomycetales</taxon>
        <taxon>Planctomycetaceae</taxon>
        <taxon>Stratiformator</taxon>
    </lineage>
</organism>
<dbReference type="EMBL" id="CP036268">
    <property type="protein sequence ID" value="QDT36453.1"/>
    <property type="molecule type" value="Genomic_DNA"/>
</dbReference>
<dbReference type="NCBIfam" id="NF012209">
    <property type="entry name" value="LEPR-8K"/>
    <property type="match status" value="1"/>
</dbReference>
<dbReference type="CDD" id="cd11304">
    <property type="entry name" value="Cadherin_repeat"/>
    <property type="match status" value="1"/>
</dbReference>
<dbReference type="AlphaFoldDB" id="A0A517QXX2"/>
<evidence type="ECO:0008006" key="3">
    <source>
        <dbReference type="Google" id="ProtNLM"/>
    </source>
</evidence>
<dbReference type="InterPro" id="IPR053786">
    <property type="entry name" value="LEPRxLL_CS"/>
</dbReference>
<gene>
    <name evidence="1" type="ORF">Pan189_08090</name>
</gene>
<name>A0A517QXX2_9PLAN</name>
<dbReference type="RefSeq" id="WP_145362656.1">
    <property type="nucleotide sequence ID" value="NZ_CP036268.1"/>
</dbReference>
<dbReference type="KEGG" id="svp:Pan189_08090"/>
<dbReference type="Pfam" id="PF17963">
    <property type="entry name" value="Big_9"/>
    <property type="match status" value="2"/>
</dbReference>
<proteinExistence type="predicted"/>
<dbReference type="OrthoDB" id="292060at2"/>
<sequence length="681" mass="75372">MVVTKWLRSLYADSFRPRRRRRGFTAIEPLEQRVMLSGTATDPQTIDIDWHQTQKRISTGWRDSLLLDELNDPSAQITGHSNFTPANGVDGGQLEWVSKWGGIDWIAPTNFSTNADDELVASFDITVDNGTDTYDATVNIKLNNSAVTAADDAFVINNEDDIYTGWRGPLFDNDNDSDGDDLTTTTQRDVSTDGGVAKWLSKRGGLFYKPDADYLGVDELSYTVTDGVSSDSADVKIAVVGDINITLSEDTAVGTYVATLPAEWASDPFSVSLSNSEYFEIEEIDGEHKLKLIKQLDYESTGYIDGKSWKGVGFTEAFEVTATQGAATGFAVASGRVVVTIKNLKPYANTDFYTIEMNETLEVDRSSLLLLPTENDFDFSSPPGMFAATIVSGPSNGILSFDSVTGEFTYTPNPDFAGEDRFTYEISDGELSDVANVYINVVAYSNHVLVQRFRELHPHYAPMFDYMVGAGYTLAMQDLPDMGDPDDPEAKFWEAYGLDVLGKTITVDIGTGTFFTSDKPIDEQAGSLRAAVRRFAAVTWQMSTTDVEFVSKELEIRPELMRAWLAMTGAAYGLWQSTSGDSLCHSYSATMYDAASPFLLNSDRYILRNRSVGFSHWGVYIADATIYDESRKPDTPTVIFHVGSGLNPLWHTTYDGDWPIRLSYPGDPLPPGYYAYDIYHF</sequence>
<dbReference type="Proteomes" id="UP000317318">
    <property type="component" value="Chromosome"/>
</dbReference>
<protein>
    <recommendedName>
        <fullName evidence="3">Cadherin-like domain-containing protein</fullName>
    </recommendedName>
</protein>
<evidence type="ECO:0000313" key="2">
    <source>
        <dbReference type="Proteomes" id="UP000317318"/>
    </source>
</evidence>
<dbReference type="Gene3D" id="2.60.40.3440">
    <property type="match status" value="1"/>
</dbReference>
<accession>A0A517QXX2</accession>
<keyword evidence="2" id="KW-1185">Reference proteome</keyword>